<dbReference type="Pfam" id="PF00174">
    <property type="entry name" value="Oxidored_molyb"/>
    <property type="match status" value="1"/>
</dbReference>
<evidence type="ECO:0000256" key="8">
    <source>
        <dbReference type="ARBA" id="ARBA00022630"/>
    </source>
</evidence>
<reference evidence="21 22" key="1">
    <citation type="submission" date="2021-02" db="EMBL/GenBank/DDBJ databases">
        <title>Genome assembly of Pseudopithomyces chartarum.</title>
        <authorList>
            <person name="Jauregui R."/>
            <person name="Singh J."/>
            <person name="Voisey C."/>
        </authorList>
    </citation>
    <scope>NUCLEOTIDE SEQUENCE [LARGE SCALE GENOMIC DNA]</scope>
    <source>
        <strain evidence="21 22">AGR01</strain>
    </source>
</reference>
<evidence type="ECO:0000256" key="3">
    <source>
        <dbReference type="ARBA" id="ARBA00003838"/>
    </source>
</evidence>
<dbReference type="PROSITE" id="PS50255">
    <property type="entry name" value="CYTOCHROME_B5_2"/>
    <property type="match status" value="1"/>
</dbReference>
<dbReference type="Gene3D" id="2.40.30.10">
    <property type="entry name" value="Translation factors"/>
    <property type="match status" value="1"/>
</dbReference>
<dbReference type="SUPFAM" id="SSF55856">
    <property type="entry name" value="Cytochrome b5-like heme/steroid binding domain"/>
    <property type="match status" value="1"/>
</dbReference>
<evidence type="ECO:0000256" key="18">
    <source>
        <dbReference type="PIRSR" id="PIRSR000233-1"/>
    </source>
</evidence>
<keyword evidence="15" id="KW-1015">Disulfide bond</keyword>
<dbReference type="GO" id="GO:0006790">
    <property type="term" value="P:sulfur compound metabolic process"/>
    <property type="evidence" value="ECO:0007669"/>
    <property type="project" value="TreeGrafter"/>
</dbReference>
<evidence type="ECO:0000256" key="6">
    <source>
        <dbReference type="ARBA" id="ARBA00022505"/>
    </source>
</evidence>
<protein>
    <recommendedName>
        <fullName evidence="17">Nitrate reductase</fullName>
    </recommendedName>
</protein>
<keyword evidence="7" id="KW-0349">Heme</keyword>
<dbReference type="InterPro" id="IPR008335">
    <property type="entry name" value="Mopterin_OxRdtase_euk"/>
</dbReference>
<dbReference type="FunFam" id="2.40.30.10:FF:000021">
    <property type="entry name" value="NADH-cytochrome b5 reductase"/>
    <property type="match status" value="1"/>
</dbReference>
<dbReference type="PROSITE" id="PS00191">
    <property type="entry name" value="CYTOCHROME_B5_1"/>
    <property type="match status" value="1"/>
</dbReference>
<dbReference type="FunFam" id="3.90.420.10:FF:000005">
    <property type="entry name" value="Nitrate reductase"/>
    <property type="match status" value="1"/>
</dbReference>
<dbReference type="PIRSF" id="PIRSF000233">
    <property type="entry name" value="Nitr_rd_NADH"/>
    <property type="match status" value="1"/>
</dbReference>
<evidence type="ECO:0000256" key="16">
    <source>
        <dbReference type="ARBA" id="ARBA00049155"/>
    </source>
</evidence>
<comment type="subunit">
    <text evidence="5">Homodimer.</text>
</comment>
<proteinExistence type="inferred from homology"/>
<dbReference type="PANTHER" id="PTHR19372">
    <property type="entry name" value="SULFITE REDUCTASE"/>
    <property type="match status" value="1"/>
</dbReference>
<accession>A0AAN6LSL7</accession>
<dbReference type="SUPFAM" id="SSF81296">
    <property type="entry name" value="E set domains"/>
    <property type="match status" value="1"/>
</dbReference>
<evidence type="ECO:0000259" key="20">
    <source>
        <dbReference type="PROSITE" id="PS51384"/>
    </source>
</evidence>
<dbReference type="AlphaFoldDB" id="A0AAN6LSL7"/>
<dbReference type="GO" id="GO:0042128">
    <property type="term" value="P:nitrate assimilation"/>
    <property type="evidence" value="ECO:0007669"/>
    <property type="project" value="UniProtKB-KW"/>
</dbReference>
<dbReference type="Gene3D" id="3.10.120.10">
    <property type="entry name" value="Cytochrome b5-like heme/steroid binding domain"/>
    <property type="match status" value="1"/>
</dbReference>
<evidence type="ECO:0000256" key="2">
    <source>
        <dbReference type="ARBA" id="ARBA00001974"/>
    </source>
</evidence>
<feature type="binding site" evidence="18">
    <location>
        <position position="160"/>
    </location>
    <ligand>
        <name>Mo-molybdopterin</name>
        <dbReference type="ChEBI" id="CHEBI:71302"/>
    </ligand>
    <ligandPart>
        <name>Mo</name>
        <dbReference type="ChEBI" id="CHEBI:28685"/>
    </ligandPart>
</feature>
<dbReference type="GO" id="GO:0006809">
    <property type="term" value="P:nitric oxide biosynthetic process"/>
    <property type="evidence" value="ECO:0007669"/>
    <property type="project" value="InterPro"/>
</dbReference>
<evidence type="ECO:0000256" key="5">
    <source>
        <dbReference type="ARBA" id="ARBA00011738"/>
    </source>
</evidence>
<evidence type="ECO:0000256" key="13">
    <source>
        <dbReference type="ARBA" id="ARBA00023004"/>
    </source>
</evidence>
<dbReference type="Pfam" id="PF00173">
    <property type="entry name" value="Cyt-b5"/>
    <property type="match status" value="1"/>
</dbReference>
<dbReference type="Pfam" id="PF00970">
    <property type="entry name" value="FAD_binding_6"/>
    <property type="match status" value="1"/>
</dbReference>
<name>A0AAN6LSL7_9PLEO</name>
<dbReference type="Pfam" id="PF00175">
    <property type="entry name" value="NAD_binding_1"/>
    <property type="match status" value="1"/>
</dbReference>
<evidence type="ECO:0000256" key="10">
    <source>
        <dbReference type="ARBA" id="ARBA00022827"/>
    </source>
</evidence>
<keyword evidence="6 18" id="KW-0500">Molybdenum</keyword>
<comment type="function">
    <text evidence="3 17">Nitrate reductase is a key enzyme involved in the first step of nitrate assimilation in plants, fungi and bacteria.</text>
</comment>
<dbReference type="GO" id="GO:0020037">
    <property type="term" value="F:heme binding"/>
    <property type="evidence" value="ECO:0007669"/>
    <property type="project" value="InterPro"/>
</dbReference>
<evidence type="ECO:0000256" key="9">
    <source>
        <dbReference type="ARBA" id="ARBA00022723"/>
    </source>
</evidence>
<evidence type="ECO:0000256" key="15">
    <source>
        <dbReference type="ARBA" id="ARBA00023157"/>
    </source>
</evidence>
<keyword evidence="12" id="KW-0560">Oxidoreductase</keyword>
<dbReference type="Proteomes" id="UP001280581">
    <property type="component" value="Unassembled WGS sequence"/>
</dbReference>
<evidence type="ECO:0000259" key="19">
    <source>
        <dbReference type="PROSITE" id="PS50255"/>
    </source>
</evidence>
<dbReference type="PRINTS" id="PR00406">
    <property type="entry name" value="CYTB5RDTASE"/>
</dbReference>
<dbReference type="InterPro" id="IPR017927">
    <property type="entry name" value="FAD-bd_FR_type"/>
</dbReference>
<dbReference type="InterPro" id="IPR017938">
    <property type="entry name" value="Riboflavin_synthase-like_b-brl"/>
</dbReference>
<dbReference type="InterPro" id="IPR000572">
    <property type="entry name" value="OxRdtase_Mopterin-bd_dom"/>
</dbReference>
<comment type="cofactor">
    <cofactor evidence="18">
        <name>Mo-molybdopterin</name>
        <dbReference type="ChEBI" id="CHEBI:71302"/>
    </cofactor>
    <text evidence="18">Binds 1 Mo-molybdopterin (Mo-MPT) cofactor per subunit.</text>
</comment>
<dbReference type="PRINTS" id="PR00363">
    <property type="entry name" value="CYTOCHROMEB5"/>
</dbReference>
<comment type="similarity">
    <text evidence="4 17">Belongs to the nitrate reductase family.</text>
</comment>
<evidence type="ECO:0000256" key="17">
    <source>
        <dbReference type="PIRNR" id="PIRNR000233"/>
    </source>
</evidence>
<sequence>MATVTEIQTVTMRKSVELPPTPPETIFDGGDATSVKSIGDSKEQLDIPLPPPSTTPTEVLDVDKPTPDAHVPRDSRLIRLTGVHPFNCEAPLTDLFKEGFLTSPELFYVRNHGPVPVVQDEDIPDWEFSVEGLVANPLKITLKELLSEYENVTYPITLVCAGNRRKEQNVVRKSKGFSWGPAGVSTALFTGVVMKDIVERAKPLRKARYVCMEGADKLPNGYYGTSVKLNWVMDPNRGIMLAHKMNGESLTPDHGKPLRAVIPGQIGGRSVKWLKKLIITAEPSDNWYHIYDNRVLPTMVDPDEAAKNKDWWMDERYAIYDLSPNSAIAVPAHDETLDLATAPEYYTIQGYAYSGGGRRITRVQISLDQGKSWRFGNIEYAEDKYRALEDNQLFGGRLDMDWRETCFCWSFWKLNILVEELKEAKDIVVRAMDESMNIQPRDMYWSVLGMMNNPWFRVAIHNENGKLRFEHPTQPALMPGGWMERVKKAGGNLTNGSWGERIEGKQSEAIEVEAPKEIKMTKDGLDREITIDELRKHDGSESPWFVVNGEVYDGTAFLEGHPGGAQSIISAAGLDSTDEFMAIHSETAKAMMPDYHIGSLDESSRRILAEGEPSVESSELRSVFLDSRSWTKSILHSKTTVSWDTRIFSFRLEHDDQSLGLPTGQHLMIRLKDPVTRESIIRSYTPISETTKKGYCDVLIKVYADTKERAGGKMTKALDAIPVGHFVEMKGPIGKFEYIGKGNCLINGKPKHVKKFFMVCGGSGITPIFQVLRAVMQDKADPTTCVVLDGNRLIEDILCKEDLDVFARDNVDRCRLRTQHQVEHDSITSPTFQTHPTIHSTLSQPGETAFPPRISVAHPSAPNPLIIPAPIQPTLISTLLAPPPNARALSGSLPTPATHRLPLHFPGAANM</sequence>
<keyword evidence="9 18" id="KW-0479">Metal-binding</keyword>
<evidence type="ECO:0000256" key="4">
    <source>
        <dbReference type="ARBA" id="ARBA00006253"/>
    </source>
</evidence>
<dbReference type="GO" id="GO:0050464">
    <property type="term" value="F:nitrate reductase (NADPH) activity"/>
    <property type="evidence" value="ECO:0007669"/>
    <property type="project" value="UniProtKB-EC"/>
</dbReference>
<evidence type="ECO:0000256" key="12">
    <source>
        <dbReference type="ARBA" id="ARBA00023002"/>
    </source>
</evidence>
<evidence type="ECO:0000313" key="21">
    <source>
        <dbReference type="EMBL" id="KAK3201331.1"/>
    </source>
</evidence>
<feature type="domain" description="FAD-binding FR-type" evidence="20">
    <location>
        <begin position="628"/>
        <end position="739"/>
    </location>
</feature>
<organism evidence="21 22">
    <name type="scientific">Pseudopithomyces chartarum</name>
    <dbReference type="NCBI Taxonomy" id="1892770"/>
    <lineage>
        <taxon>Eukaryota</taxon>
        <taxon>Fungi</taxon>
        <taxon>Dikarya</taxon>
        <taxon>Ascomycota</taxon>
        <taxon>Pezizomycotina</taxon>
        <taxon>Dothideomycetes</taxon>
        <taxon>Pleosporomycetidae</taxon>
        <taxon>Pleosporales</taxon>
        <taxon>Massarineae</taxon>
        <taxon>Didymosphaeriaceae</taxon>
        <taxon>Pseudopithomyces</taxon>
    </lineage>
</organism>
<dbReference type="PROSITE" id="PS51384">
    <property type="entry name" value="FAD_FR"/>
    <property type="match status" value="1"/>
</dbReference>
<keyword evidence="11" id="KW-0521">NADP</keyword>
<dbReference type="InterPro" id="IPR039261">
    <property type="entry name" value="FNR_nucleotide-bd"/>
</dbReference>
<dbReference type="SUPFAM" id="SSF52343">
    <property type="entry name" value="Ferredoxin reductase-like, C-terminal NADP-linked domain"/>
    <property type="match status" value="1"/>
</dbReference>
<dbReference type="Gene3D" id="3.40.50.80">
    <property type="entry name" value="Nucleotide-binding domain of ferredoxin-NADP reductase (FNR) module"/>
    <property type="match status" value="1"/>
</dbReference>
<dbReference type="FunFam" id="3.10.120.10:FF:000016">
    <property type="entry name" value="Nitrate reductase"/>
    <property type="match status" value="1"/>
</dbReference>
<keyword evidence="8" id="KW-0285">Flavoprotein</keyword>
<dbReference type="SMART" id="SM01117">
    <property type="entry name" value="Cyt-b5"/>
    <property type="match status" value="1"/>
</dbReference>
<keyword evidence="22" id="KW-1185">Reference proteome</keyword>
<comment type="catalytic activity">
    <reaction evidence="16">
        <text>nitrite + NADP(+) + H2O = nitrate + NADPH + H(+)</text>
        <dbReference type="Rhea" id="RHEA:19061"/>
        <dbReference type="ChEBI" id="CHEBI:15377"/>
        <dbReference type="ChEBI" id="CHEBI:15378"/>
        <dbReference type="ChEBI" id="CHEBI:16301"/>
        <dbReference type="ChEBI" id="CHEBI:17632"/>
        <dbReference type="ChEBI" id="CHEBI:57783"/>
        <dbReference type="ChEBI" id="CHEBI:58349"/>
        <dbReference type="EC" id="1.7.1.3"/>
    </reaction>
</comment>
<dbReference type="InterPro" id="IPR036374">
    <property type="entry name" value="OxRdtase_Mopterin-bd_sf"/>
</dbReference>
<comment type="cofactor">
    <cofactor evidence="2">
        <name>FAD</name>
        <dbReference type="ChEBI" id="CHEBI:57692"/>
    </cofactor>
</comment>
<dbReference type="InterPro" id="IPR018506">
    <property type="entry name" value="Cyt_B5_heme-BS"/>
</dbReference>
<dbReference type="Gene3D" id="3.90.420.10">
    <property type="entry name" value="Oxidoreductase, molybdopterin-binding domain"/>
    <property type="match status" value="1"/>
</dbReference>
<dbReference type="PROSITE" id="PS00559">
    <property type="entry name" value="MOLYBDOPTERIN_EUK"/>
    <property type="match status" value="1"/>
</dbReference>
<dbReference type="PRINTS" id="PR00407">
    <property type="entry name" value="EUMOPTERIN"/>
</dbReference>
<evidence type="ECO:0000256" key="14">
    <source>
        <dbReference type="ARBA" id="ARBA00023063"/>
    </source>
</evidence>
<dbReference type="InterPro" id="IPR012137">
    <property type="entry name" value="Nitr_rd_NADH"/>
</dbReference>
<evidence type="ECO:0000256" key="1">
    <source>
        <dbReference type="ARBA" id="ARBA00001971"/>
    </source>
</evidence>
<dbReference type="InterPro" id="IPR008333">
    <property type="entry name" value="Cbr1-like_FAD-bd_dom"/>
</dbReference>
<keyword evidence="10" id="KW-0274">FAD</keyword>
<dbReference type="CDD" id="cd06183">
    <property type="entry name" value="cyt_b5_reduct_like"/>
    <property type="match status" value="1"/>
</dbReference>
<keyword evidence="14 17" id="KW-0534">Nitrate assimilation</keyword>
<dbReference type="Gene3D" id="2.60.40.650">
    <property type="match status" value="1"/>
</dbReference>
<evidence type="ECO:0000256" key="11">
    <source>
        <dbReference type="ARBA" id="ARBA00022857"/>
    </source>
</evidence>
<evidence type="ECO:0000313" key="22">
    <source>
        <dbReference type="Proteomes" id="UP001280581"/>
    </source>
</evidence>
<dbReference type="GO" id="GO:0008482">
    <property type="term" value="F:sulfite oxidase activity"/>
    <property type="evidence" value="ECO:0007669"/>
    <property type="project" value="TreeGrafter"/>
</dbReference>
<dbReference type="SUPFAM" id="SSF56524">
    <property type="entry name" value="Oxidoreductase molybdopterin-binding domain"/>
    <property type="match status" value="1"/>
</dbReference>
<dbReference type="InterPro" id="IPR022407">
    <property type="entry name" value="OxRdtase_Mopterin_BS"/>
</dbReference>
<dbReference type="FunFam" id="2.60.40.650:FF:000001">
    <property type="entry name" value="Nitrate reductase"/>
    <property type="match status" value="1"/>
</dbReference>
<dbReference type="InterPro" id="IPR014756">
    <property type="entry name" value="Ig_E-set"/>
</dbReference>
<keyword evidence="13" id="KW-0408">Iron</keyword>
<evidence type="ECO:0000256" key="7">
    <source>
        <dbReference type="ARBA" id="ARBA00022617"/>
    </source>
</evidence>
<dbReference type="InterPro" id="IPR036400">
    <property type="entry name" value="Cyt_B5-like_heme/steroid_sf"/>
</dbReference>
<dbReference type="InterPro" id="IPR001433">
    <property type="entry name" value="OxRdtase_FAD/NAD-bd"/>
</dbReference>
<comment type="cofactor">
    <cofactor evidence="1">
        <name>heme</name>
        <dbReference type="ChEBI" id="CHEBI:30413"/>
    </cofactor>
</comment>
<dbReference type="InterPro" id="IPR005066">
    <property type="entry name" value="MoCF_OxRdtse_dimer"/>
</dbReference>
<dbReference type="GO" id="GO:0043546">
    <property type="term" value="F:molybdopterin cofactor binding"/>
    <property type="evidence" value="ECO:0007669"/>
    <property type="project" value="InterPro"/>
</dbReference>
<dbReference type="GO" id="GO:0030151">
    <property type="term" value="F:molybdenum ion binding"/>
    <property type="evidence" value="ECO:0007669"/>
    <property type="project" value="InterPro"/>
</dbReference>
<dbReference type="EMBL" id="WVTA01000016">
    <property type="protein sequence ID" value="KAK3201331.1"/>
    <property type="molecule type" value="Genomic_DNA"/>
</dbReference>
<feature type="domain" description="Cytochrome b5 heme-binding" evidence="19">
    <location>
        <begin position="526"/>
        <end position="601"/>
    </location>
</feature>
<gene>
    <name evidence="21" type="ORF">GRF29_185g645708</name>
</gene>
<dbReference type="PANTHER" id="PTHR19372:SF7">
    <property type="entry name" value="SULFITE OXIDASE, MITOCHONDRIAL"/>
    <property type="match status" value="1"/>
</dbReference>
<dbReference type="InterPro" id="IPR001199">
    <property type="entry name" value="Cyt_B5-like_heme/steroid-bd"/>
</dbReference>
<dbReference type="SUPFAM" id="SSF63380">
    <property type="entry name" value="Riboflavin synthase domain-like"/>
    <property type="match status" value="1"/>
</dbReference>
<comment type="caution">
    <text evidence="21">The sequence shown here is derived from an EMBL/GenBank/DDBJ whole genome shotgun (WGS) entry which is preliminary data.</text>
</comment>
<dbReference type="Pfam" id="PF03404">
    <property type="entry name" value="Mo-co_dimer"/>
    <property type="match status" value="1"/>
</dbReference>